<accession>B6IJ48</accession>
<dbReference type="Proteomes" id="UP000008549">
    <property type="component" value="Unassembled WGS sequence"/>
</dbReference>
<organism evidence="2 3">
    <name type="scientific">Caenorhabditis briggsae</name>
    <dbReference type="NCBI Taxonomy" id="6238"/>
    <lineage>
        <taxon>Eukaryota</taxon>
        <taxon>Metazoa</taxon>
        <taxon>Ecdysozoa</taxon>
        <taxon>Nematoda</taxon>
        <taxon>Chromadorea</taxon>
        <taxon>Rhabditida</taxon>
        <taxon>Rhabditina</taxon>
        <taxon>Rhabditomorpha</taxon>
        <taxon>Rhabditoidea</taxon>
        <taxon>Rhabditidae</taxon>
        <taxon>Peloderinae</taxon>
        <taxon>Caenorhabditis</taxon>
    </lineage>
</organism>
<evidence type="ECO:0000256" key="1">
    <source>
        <dbReference type="SAM" id="MobiDB-lite"/>
    </source>
</evidence>
<protein>
    <submittedName>
        <fullName evidence="2">Protein CBG27750</fullName>
    </submittedName>
</protein>
<reference evidence="2 3" key="2">
    <citation type="journal article" date="2011" name="PLoS Genet.">
        <title>Caenorhabditis briggsae recombinant inbred line genotypes reveal inter-strain incompatibility and the evolution of recombination.</title>
        <authorList>
            <person name="Ross J.A."/>
            <person name="Koboldt D.C."/>
            <person name="Staisch J.E."/>
            <person name="Chamberlin H.M."/>
            <person name="Gupta B.P."/>
            <person name="Miller R.D."/>
            <person name="Baird S.E."/>
            <person name="Haag E.S."/>
        </authorList>
    </citation>
    <scope>NUCLEOTIDE SEQUENCE [LARGE SCALE GENOMIC DNA]</scope>
    <source>
        <strain evidence="2 3">AF16</strain>
    </source>
</reference>
<dbReference type="RefSeq" id="XP_045099589.1">
    <property type="nucleotide sequence ID" value="XM_045239761.1"/>
</dbReference>
<evidence type="ECO:0000313" key="2">
    <source>
        <dbReference type="EMBL" id="CAS00028.1"/>
    </source>
</evidence>
<dbReference type="GeneID" id="68919199"/>
<feature type="region of interest" description="Disordered" evidence="1">
    <location>
        <begin position="1"/>
        <end position="66"/>
    </location>
</feature>
<keyword evidence="3" id="KW-1185">Reference proteome</keyword>
<evidence type="ECO:0000313" key="3">
    <source>
        <dbReference type="Proteomes" id="UP000008549"/>
    </source>
</evidence>
<dbReference type="CTD" id="68919199"/>
<sequence length="83" mass="9524">MVECANEMLNDSECRGSKSKKKKKEAAKPQSGHEKAGVECIEGTRRTSKRQDKKGDDDGEAESWNRETLCQKEEYRQNDNFQI</sequence>
<proteinExistence type="predicted"/>
<dbReference type="KEGG" id="cbr:CBG_27750"/>
<reference evidence="2 3" key="1">
    <citation type="journal article" date="2003" name="PLoS Biol.">
        <title>The genome sequence of Caenorhabditis briggsae: a platform for comparative genomics.</title>
        <authorList>
            <person name="Stein L.D."/>
            <person name="Bao Z."/>
            <person name="Blasiar D."/>
            <person name="Blumenthal T."/>
            <person name="Brent M.R."/>
            <person name="Chen N."/>
            <person name="Chinwalla A."/>
            <person name="Clarke L."/>
            <person name="Clee C."/>
            <person name="Coghlan A."/>
            <person name="Coulson A."/>
            <person name="D'Eustachio P."/>
            <person name="Fitch D.H."/>
            <person name="Fulton L.A."/>
            <person name="Fulton R.E."/>
            <person name="Griffiths-Jones S."/>
            <person name="Harris T.W."/>
            <person name="Hillier L.W."/>
            <person name="Kamath R."/>
            <person name="Kuwabara P.E."/>
            <person name="Mardis E.R."/>
            <person name="Marra M.A."/>
            <person name="Miner T.L."/>
            <person name="Minx P."/>
            <person name="Mullikin J.C."/>
            <person name="Plumb R.W."/>
            <person name="Rogers J."/>
            <person name="Schein J.E."/>
            <person name="Sohrmann M."/>
            <person name="Spieth J."/>
            <person name="Stajich J.E."/>
            <person name="Wei C."/>
            <person name="Willey D."/>
            <person name="Wilson R.K."/>
            <person name="Durbin R."/>
            <person name="Waterston R.H."/>
        </authorList>
    </citation>
    <scope>NUCLEOTIDE SEQUENCE [LARGE SCALE GENOMIC DNA]</scope>
    <source>
        <strain evidence="2 3">AF16</strain>
    </source>
</reference>
<name>B6IJ48_CAEBR</name>
<gene>
    <name evidence="2" type="ORF">CBG27750</name>
    <name evidence="2" type="ORF">CBG_27750</name>
</gene>
<dbReference type="EMBL" id="HE600983">
    <property type="protein sequence ID" value="CAS00028.1"/>
    <property type="molecule type" value="Genomic_DNA"/>
</dbReference>
<feature type="compositionally biased region" description="Basic and acidic residues" evidence="1">
    <location>
        <begin position="31"/>
        <end position="56"/>
    </location>
</feature>
<dbReference type="HOGENOM" id="CLU_2544631_0_0_1"/>
<dbReference type="AlphaFoldDB" id="B6IJ48"/>
<dbReference type="InParanoid" id="B6IJ48"/>